<evidence type="ECO:0000256" key="3">
    <source>
        <dbReference type="ARBA" id="ARBA00023065"/>
    </source>
</evidence>
<dbReference type="OrthoDB" id="9949832at2759"/>
<evidence type="ECO:0000256" key="2">
    <source>
        <dbReference type="ARBA" id="ARBA00022882"/>
    </source>
</evidence>
<dbReference type="InterPro" id="IPR050599">
    <property type="entry name" value="VDCC_alpha-1_subunit"/>
</dbReference>
<dbReference type="EMBL" id="JADDUC010000542">
    <property type="protein sequence ID" value="KAG0113136.1"/>
    <property type="molecule type" value="Genomic_DNA"/>
</dbReference>
<keyword evidence="1" id="KW-0813">Transport</keyword>
<sequence length="151" mass="15948">MGQPLGWGSSDGTGGAAGGGGTPPGQRQRRPPHPKHKGQGGTGGVHRSPRALFCLRLNNPIRRAAISIVEWKPFDILILATIFANCVALGVYIPFPEDDSNASNHNLVSTPRPPRNGGRPSPSQCLHCSQLGAGRMLRKGSFTPPRSGNGW</sequence>
<dbReference type="PANTHER" id="PTHR45628">
    <property type="entry name" value="VOLTAGE-DEPENDENT CALCIUM CHANNEL TYPE A SUBUNIT ALPHA-1"/>
    <property type="match status" value="1"/>
</dbReference>
<dbReference type="AlphaFoldDB" id="A0A835NDK1"/>
<gene>
    <name evidence="7" type="ORF">IHE44_0010886</name>
    <name evidence="6" type="ORF">IHE44_011713</name>
</gene>
<dbReference type="GO" id="GO:0008331">
    <property type="term" value="F:high voltage-gated calcium channel activity"/>
    <property type="evidence" value="ECO:0007669"/>
    <property type="project" value="TreeGrafter"/>
</dbReference>
<organism evidence="6">
    <name type="scientific">Lamprotornis superbus</name>
    <dbReference type="NCBI Taxonomy" id="245042"/>
    <lineage>
        <taxon>Eukaryota</taxon>
        <taxon>Metazoa</taxon>
        <taxon>Chordata</taxon>
        <taxon>Craniata</taxon>
        <taxon>Vertebrata</taxon>
        <taxon>Euteleostomi</taxon>
        <taxon>Archelosauria</taxon>
        <taxon>Archosauria</taxon>
        <taxon>Dinosauria</taxon>
        <taxon>Saurischia</taxon>
        <taxon>Theropoda</taxon>
        <taxon>Coelurosauria</taxon>
        <taxon>Aves</taxon>
        <taxon>Neognathae</taxon>
        <taxon>Neoaves</taxon>
        <taxon>Telluraves</taxon>
        <taxon>Australaves</taxon>
        <taxon>Passeriformes</taxon>
        <taxon>Sturnidae</taxon>
        <taxon>Lamprotornis</taxon>
    </lineage>
</organism>
<evidence type="ECO:0000256" key="4">
    <source>
        <dbReference type="ARBA" id="ARBA00023303"/>
    </source>
</evidence>
<dbReference type="Proteomes" id="UP000618051">
    <property type="component" value="Unassembled WGS sequence"/>
</dbReference>
<keyword evidence="4" id="KW-0407">Ion channel</keyword>
<evidence type="ECO:0000313" key="6">
    <source>
        <dbReference type="EMBL" id="KAG0113136.1"/>
    </source>
</evidence>
<comment type="caution">
    <text evidence="6">The sequence shown here is derived from an EMBL/GenBank/DDBJ whole genome shotgun (WGS) entry which is preliminary data.</text>
</comment>
<reference evidence="7 8" key="2">
    <citation type="journal article" date="2021" name="J. Hered.">
        <title>Feather Gene Expression Elucidates the Developmental Basis of Plumage Iridescence in African Starlings.</title>
        <authorList>
            <person name="Rubenstein D.R."/>
            <person name="Corvelo A."/>
            <person name="MacManes M.D."/>
            <person name="Maia R."/>
            <person name="Narzisi G."/>
            <person name="Rousaki A."/>
            <person name="Vandenabeele P."/>
            <person name="Shawkey M.D."/>
            <person name="Solomon J."/>
        </authorList>
    </citation>
    <scope>NUCLEOTIDE SEQUENCE [LARGE SCALE GENOMIC DNA]</scope>
    <source>
        <strain evidence="7">SS15</strain>
    </source>
</reference>
<feature type="compositionally biased region" description="Gly residues" evidence="5">
    <location>
        <begin position="9"/>
        <end position="23"/>
    </location>
</feature>
<proteinExistence type="predicted"/>
<dbReference type="GO" id="GO:0005891">
    <property type="term" value="C:voltage-gated calcium channel complex"/>
    <property type="evidence" value="ECO:0007669"/>
    <property type="project" value="TreeGrafter"/>
</dbReference>
<accession>A0A835NDK1</accession>
<reference evidence="7" key="3">
    <citation type="submission" date="2022-01" db="EMBL/GenBank/DDBJ databases">
        <authorList>
            <person name="Rubenstein D.R."/>
        </authorList>
    </citation>
    <scope>NUCLEOTIDE SEQUENCE</scope>
    <source>
        <strain evidence="7">SS15</strain>
        <tissue evidence="7">Liver</tissue>
    </source>
</reference>
<reference evidence="6" key="1">
    <citation type="submission" date="2020-10" db="EMBL/GenBank/DDBJ databases">
        <title>Feather gene expression reveals the developmental basis of iridescence in African starlings.</title>
        <authorList>
            <person name="Rubenstein D.R."/>
        </authorList>
    </citation>
    <scope>NUCLEOTIDE SEQUENCE</scope>
    <source>
        <strain evidence="6">SS15</strain>
        <tissue evidence="6">Liver</tissue>
    </source>
</reference>
<feature type="region of interest" description="Disordered" evidence="5">
    <location>
        <begin position="103"/>
        <end position="124"/>
    </location>
</feature>
<evidence type="ECO:0000256" key="1">
    <source>
        <dbReference type="ARBA" id="ARBA00022448"/>
    </source>
</evidence>
<name>A0A835NDK1_9PASS</name>
<dbReference type="EMBL" id="JADDUC020000035">
    <property type="protein sequence ID" value="KAI1229704.1"/>
    <property type="molecule type" value="Genomic_DNA"/>
</dbReference>
<keyword evidence="2" id="KW-0851">Voltage-gated channel</keyword>
<protein>
    <submittedName>
        <fullName evidence="6">Uncharacterized protein</fullName>
    </submittedName>
</protein>
<evidence type="ECO:0000313" key="8">
    <source>
        <dbReference type="Proteomes" id="UP000618051"/>
    </source>
</evidence>
<dbReference type="PANTHER" id="PTHR45628:SF2">
    <property type="entry name" value="VOLTAGE-DEPENDENT L-TYPE CALCIUM CHANNEL SUBUNIT ALPHA-1F"/>
    <property type="match status" value="1"/>
</dbReference>
<keyword evidence="8" id="KW-1185">Reference proteome</keyword>
<keyword evidence="3" id="KW-0406">Ion transport</keyword>
<evidence type="ECO:0000313" key="7">
    <source>
        <dbReference type="EMBL" id="KAI1229704.1"/>
    </source>
</evidence>
<evidence type="ECO:0000256" key="5">
    <source>
        <dbReference type="SAM" id="MobiDB-lite"/>
    </source>
</evidence>
<feature type="region of interest" description="Disordered" evidence="5">
    <location>
        <begin position="1"/>
        <end position="47"/>
    </location>
</feature>
<feature type="compositionally biased region" description="Basic residues" evidence="5">
    <location>
        <begin position="27"/>
        <end position="38"/>
    </location>
</feature>
<dbReference type="GO" id="GO:0098703">
    <property type="term" value="P:calcium ion import across plasma membrane"/>
    <property type="evidence" value="ECO:0007669"/>
    <property type="project" value="TreeGrafter"/>
</dbReference>